<evidence type="ECO:0000256" key="2">
    <source>
        <dbReference type="ARBA" id="ARBA00004186"/>
    </source>
</evidence>
<evidence type="ECO:0000256" key="5">
    <source>
        <dbReference type="ARBA" id="ARBA00023212"/>
    </source>
</evidence>
<evidence type="ECO:0000256" key="1">
    <source>
        <dbReference type="ARBA" id="ARBA00004123"/>
    </source>
</evidence>
<reference evidence="11" key="1">
    <citation type="submission" date="2020-06" db="EMBL/GenBank/DDBJ databases">
        <title>Draft genome of Bugula neritina, a colonial animal packing powerful symbionts and potential medicines.</title>
        <authorList>
            <person name="Rayko M."/>
        </authorList>
    </citation>
    <scope>NUCLEOTIDE SEQUENCE [LARGE SCALE GENOMIC DNA]</scope>
    <source>
        <strain evidence="11">Kwan_BN1</strain>
    </source>
</reference>
<dbReference type="Pfam" id="PF12214">
    <property type="entry name" value="TPX2_importin"/>
    <property type="match status" value="1"/>
</dbReference>
<feature type="domain" description="TPX2 C-terminal" evidence="9">
    <location>
        <begin position="405"/>
        <end position="479"/>
    </location>
</feature>
<feature type="region of interest" description="Disordered" evidence="8">
    <location>
        <begin position="250"/>
        <end position="269"/>
    </location>
</feature>
<dbReference type="GO" id="GO:0060236">
    <property type="term" value="P:regulation of mitotic spindle organization"/>
    <property type="evidence" value="ECO:0007669"/>
    <property type="project" value="InterPro"/>
</dbReference>
<dbReference type="AlphaFoldDB" id="A0A7J7KI44"/>
<dbReference type="InterPro" id="IPR027329">
    <property type="entry name" value="TPX2_C"/>
</dbReference>
<dbReference type="GO" id="GO:0005819">
    <property type="term" value="C:spindle"/>
    <property type="evidence" value="ECO:0007669"/>
    <property type="project" value="UniProtKB-SubCell"/>
</dbReference>
<dbReference type="Proteomes" id="UP000593567">
    <property type="component" value="Unassembled WGS sequence"/>
</dbReference>
<sequence>MILLLILESCSTQRSLASGSTKTSSLSGKKALSGSLSRLMKSLNKGAVGTTDVKPPKIPKNTIPQSPSFLRRPRTRVTPIKSSEQLELEKVEREKQEMQSLKKINDAVLRNSSGGSIKRSARNATPTNTGSQVKAKRSIYDVMKNSADDSKKSLNKPGAPRRDVYARITKPISPKFQTAKRERPATVLSEAERVELELKQMKQQQFKAAPLDRKVLEGTATGTKIREPAKVTQPLPVQFATDQRVTRHASRLQAEESPKKAILKAQPAPKPKAVFKPVLQHKSTAADPFTFESKEEQRLRRRAELLQRVEEEERKLREFKANPLPPSPAPLPQRKVQPVTQVEPFQLRIDERGEQQQQRFQQQLRKEEKQMLEATIVKAKPANILNKQPFAIKKEAPKYTEPLNIQLSSTKRAEERKQYALEKEETDRKMAAIEAEMKKREELRALKELRQLRKETVIKPEPIKHYKPLEIKRSERPLTLAKSPRFAKR</sequence>
<feature type="region of interest" description="Disordered" evidence="8">
    <location>
        <begin position="47"/>
        <end position="70"/>
    </location>
</feature>
<dbReference type="Pfam" id="PF06886">
    <property type="entry name" value="TPX2"/>
    <property type="match status" value="1"/>
</dbReference>
<dbReference type="PANTHER" id="PTHR14326">
    <property type="entry name" value="TARGETING PROTEIN FOR XKLP2"/>
    <property type="match status" value="1"/>
</dbReference>
<protein>
    <submittedName>
        <fullName evidence="11">TPX2</fullName>
    </submittedName>
</protein>
<evidence type="ECO:0000256" key="4">
    <source>
        <dbReference type="ARBA" id="ARBA00022490"/>
    </source>
</evidence>
<evidence type="ECO:0000313" key="11">
    <source>
        <dbReference type="EMBL" id="KAF6037564.1"/>
    </source>
</evidence>
<dbReference type="InterPro" id="IPR009675">
    <property type="entry name" value="TPX2_fam"/>
</dbReference>
<dbReference type="PANTHER" id="PTHR14326:SF44">
    <property type="entry name" value="TARGETING PROTEIN FOR XKLP2"/>
    <property type="match status" value="1"/>
</dbReference>
<keyword evidence="7" id="KW-0175">Coiled coil</keyword>
<gene>
    <name evidence="11" type="ORF">EB796_004124</name>
</gene>
<feature type="domain" description="TPX2 central" evidence="10">
    <location>
        <begin position="167"/>
        <end position="270"/>
    </location>
</feature>
<evidence type="ECO:0000256" key="7">
    <source>
        <dbReference type="SAM" id="Coils"/>
    </source>
</evidence>
<keyword evidence="5" id="KW-0206">Cytoskeleton</keyword>
<evidence type="ECO:0000256" key="8">
    <source>
        <dbReference type="SAM" id="MobiDB-lite"/>
    </source>
</evidence>
<evidence type="ECO:0000313" key="12">
    <source>
        <dbReference type="Proteomes" id="UP000593567"/>
    </source>
</evidence>
<feature type="region of interest" description="Disordered" evidence="8">
    <location>
        <begin position="112"/>
        <end position="132"/>
    </location>
</feature>
<comment type="caution">
    <text evidence="11">The sequence shown here is derived from an EMBL/GenBank/DDBJ whole genome shotgun (WGS) entry which is preliminary data.</text>
</comment>
<dbReference type="InterPro" id="IPR027330">
    <property type="entry name" value="TPX2_central_dom"/>
</dbReference>
<keyword evidence="6" id="KW-0539">Nucleus</keyword>
<evidence type="ECO:0000259" key="10">
    <source>
        <dbReference type="Pfam" id="PF12214"/>
    </source>
</evidence>
<organism evidence="11 12">
    <name type="scientific">Bugula neritina</name>
    <name type="common">Brown bryozoan</name>
    <name type="synonym">Sertularia neritina</name>
    <dbReference type="NCBI Taxonomy" id="10212"/>
    <lineage>
        <taxon>Eukaryota</taxon>
        <taxon>Metazoa</taxon>
        <taxon>Spiralia</taxon>
        <taxon>Lophotrochozoa</taxon>
        <taxon>Bryozoa</taxon>
        <taxon>Gymnolaemata</taxon>
        <taxon>Cheilostomatida</taxon>
        <taxon>Flustrina</taxon>
        <taxon>Buguloidea</taxon>
        <taxon>Bugulidae</taxon>
        <taxon>Bugula</taxon>
    </lineage>
</organism>
<dbReference type="GO" id="GO:0005874">
    <property type="term" value="C:microtubule"/>
    <property type="evidence" value="ECO:0007669"/>
    <property type="project" value="InterPro"/>
</dbReference>
<comment type="subcellular location">
    <subcellularLocation>
        <location evidence="2">Cytoplasm</location>
        <location evidence="2">Cytoskeleton</location>
        <location evidence="2">Spindle</location>
    </subcellularLocation>
    <subcellularLocation>
        <location evidence="1">Nucleus</location>
    </subcellularLocation>
</comment>
<dbReference type="EMBL" id="VXIV02000549">
    <property type="protein sequence ID" value="KAF6037564.1"/>
    <property type="molecule type" value="Genomic_DNA"/>
</dbReference>
<feature type="compositionally biased region" description="Polar residues" evidence="8">
    <location>
        <begin position="122"/>
        <end position="132"/>
    </location>
</feature>
<keyword evidence="12" id="KW-1185">Reference proteome</keyword>
<dbReference type="GO" id="GO:0005634">
    <property type="term" value="C:nucleus"/>
    <property type="evidence" value="ECO:0007669"/>
    <property type="project" value="UniProtKB-SubCell"/>
</dbReference>
<accession>A0A7J7KI44</accession>
<comment type="similarity">
    <text evidence="3">Belongs to the TPX2 family.</text>
</comment>
<feature type="region of interest" description="Disordered" evidence="8">
    <location>
        <begin position="469"/>
        <end position="489"/>
    </location>
</feature>
<evidence type="ECO:0000256" key="6">
    <source>
        <dbReference type="ARBA" id="ARBA00023242"/>
    </source>
</evidence>
<proteinExistence type="inferred from homology"/>
<dbReference type="OrthoDB" id="1684416at2759"/>
<evidence type="ECO:0000259" key="9">
    <source>
        <dbReference type="Pfam" id="PF06886"/>
    </source>
</evidence>
<feature type="region of interest" description="Disordered" evidence="8">
    <location>
        <begin position="313"/>
        <end position="339"/>
    </location>
</feature>
<keyword evidence="4" id="KW-0963">Cytoplasm</keyword>
<name>A0A7J7KI44_BUGNE</name>
<evidence type="ECO:0000256" key="3">
    <source>
        <dbReference type="ARBA" id="ARBA00005885"/>
    </source>
</evidence>
<feature type="coiled-coil region" evidence="7">
    <location>
        <begin position="81"/>
        <end position="111"/>
    </location>
</feature>
<feature type="coiled-coil region" evidence="7">
    <location>
        <begin position="416"/>
        <end position="455"/>
    </location>
</feature>